<evidence type="ECO:0000256" key="5">
    <source>
        <dbReference type="ARBA" id="ARBA00023136"/>
    </source>
</evidence>
<dbReference type="PANTHER" id="PTHR43166">
    <property type="entry name" value="AMINO ACID IMPORT ATP-BINDING PROTEIN"/>
    <property type="match status" value="1"/>
</dbReference>
<evidence type="ECO:0000256" key="2">
    <source>
        <dbReference type="ARBA" id="ARBA00005417"/>
    </source>
</evidence>
<proteinExistence type="inferred from homology"/>
<dbReference type="InterPro" id="IPR050086">
    <property type="entry name" value="MetN_ABC_transporter-like"/>
</dbReference>
<feature type="non-terminal residue" evidence="7">
    <location>
        <position position="137"/>
    </location>
</feature>
<dbReference type="PANTHER" id="PTHR43166:SF9">
    <property type="entry name" value="GLUTAMATE_ASPARTATE IMPORT ATP-BINDING PROTEIN GLTL"/>
    <property type="match status" value="1"/>
</dbReference>
<accession>X1L7J9</accession>
<evidence type="ECO:0000256" key="3">
    <source>
        <dbReference type="ARBA" id="ARBA00022448"/>
    </source>
</evidence>
<dbReference type="Pfam" id="PF00005">
    <property type="entry name" value="ABC_tran"/>
    <property type="match status" value="1"/>
</dbReference>
<protein>
    <recommendedName>
        <fullName evidence="6">ABC transporter domain-containing protein</fullName>
    </recommendedName>
</protein>
<dbReference type="GO" id="GO:0005524">
    <property type="term" value="F:ATP binding"/>
    <property type="evidence" value="ECO:0007669"/>
    <property type="project" value="InterPro"/>
</dbReference>
<dbReference type="InterPro" id="IPR003439">
    <property type="entry name" value="ABC_transporter-like_ATP-bd"/>
</dbReference>
<dbReference type="GO" id="GO:0016887">
    <property type="term" value="F:ATP hydrolysis activity"/>
    <property type="evidence" value="ECO:0007669"/>
    <property type="project" value="InterPro"/>
</dbReference>
<name>X1L7J9_9ZZZZ</name>
<dbReference type="Gene3D" id="3.40.50.300">
    <property type="entry name" value="P-loop containing nucleotide triphosphate hydrolases"/>
    <property type="match status" value="1"/>
</dbReference>
<comment type="subcellular location">
    <subcellularLocation>
        <location evidence="1">Cell membrane</location>
        <topology evidence="1">Peripheral membrane protein</topology>
    </subcellularLocation>
</comment>
<organism evidence="7">
    <name type="scientific">marine sediment metagenome</name>
    <dbReference type="NCBI Taxonomy" id="412755"/>
    <lineage>
        <taxon>unclassified sequences</taxon>
        <taxon>metagenomes</taxon>
        <taxon>ecological metagenomes</taxon>
    </lineage>
</organism>
<evidence type="ECO:0000256" key="1">
    <source>
        <dbReference type="ARBA" id="ARBA00004202"/>
    </source>
</evidence>
<keyword evidence="4" id="KW-1003">Cell membrane</keyword>
<dbReference type="AlphaFoldDB" id="X1L7J9"/>
<dbReference type="EMBL" id="BARU01045989">
    <property type="protein sequence ID" value="GAH98399.1"/>
    <property type="molecule type" value="Genomic_DNA"/>
</dbReference>
<feature type="domain" description="ABC transporter" evidence="6">
    <location>
        <begin position="2"/>
        <end position="38"/>
    </location>
</feature>
<evidence type="ECO:0000256" key="4">
    <source>
        <dbReference type="ARBA" id="ARBA00022475"/>
    </source>
</evidence>
<keyword evidence="3" id="KW-0813">Transport</keyword>
<comment type="similarity">
    <text evidence="2">Belongs to the ABC transporter superfamily.</text>
</comment>
<gene>
    <name evidence="7" type="ORF">S03H2_69561</name>
</gene>
<feature type="non-terminal residue" evidence="7">
    <location>
        <position position="1"/>
    </location>
</feature>
<sequence length="137" mass="14993">QKLHSYPLELSGGQQQRTAIARALAMNPPIMLFDEITSALDPELIGEVLDVLLELGRSGKTMIIVTHEIGFAREVSDRVIFFDSDTIAESTSRVNSLGSVFKATAALKRRAPSKWIAKLFFFATLHIDAICSAVSAM</sequence>
<dbReference type="GO" id="GO:0005886">
    <property type="term" value="C:plasma membrane"/>
    <property type="evidence" value="ECO:0007669"/>
    <property type="project" value="UniProtKB-SubCell"/>
</dbReference>
<dbReference type="SUPFAM" id="SSF52540">
    <property type="entry name" value="P-loop containing nucleoside triphosphate hydrolases"/>
    <property type="match status" value="1"/>
</dbReference>
<evidence type="ECO:0000259" key="6">
    <source>
        <dbReference type="Pfam" id="PF00005"/>
    </source>
</evidence>
<comment type="caution">
    <text evidence="7">The sequence shown here is derived from an EMBL/GenBank/DDBJ whole genome shotgun (WGS) entry which is preliminary data.</text>
</comment>
<reference evidence="7" key="1">
    <citation type="journal article" date="2014" name="Front. Microbiol.">
        <title>High frequency of phylogenetically diverse reductive dehalogenase-homologous genes in deep subseafloor sedimentary metagenomes.</title>
        <authorList>
            <person name="Kawai M."/>
            <person name="Futagami T."/>
            <person name="Toyoda A."/>
            <person name="Takaki Y."/>
            <person name="Nishi S."/>
            <person name="Hori S."/>
            <person name="Arai W."/>
            <person name="Tsubouchi T."/>
            <person name="Morono Y."/>
            <person name="Uchiyama I."/>
            <person name="Ito T."/>
            <person name="Fujiyama A."/>
            <person name="Inagaki F."/>
            <person name="Takami H."/>
        </authorList>
    </citation>
    <scope>NUCLEOTIDE SEQUENCE</scope>
    <source>
        <strain evidence="7">Expedition CK06-06</strain>
    </source>
</reference>
<dbReference type="InterPro" id="IPR027417">
    <property type="entry name" value="P-loop_NTPase"/>
</dbReference>
<evidence type="ECO:0000313" key="7">
    <source>
        <dbReference type="EMBL" id="GAH98399.1"/>
    </source>
</evidence>
<keyword evidence="5" id="KW-0472">Membrane</keyword>